<dbReference type="Proteomes" id="UP000000845">
    <property type="component" value="Chromosome"/>
</dbReference>
<dbReference type="Gene3D" id="3.30.1330.30">
    <property type="match status" value="1"/>
</dbReference>
<sequence length="190" mass="21803">MNNDDIMKKIEQEKDRAYSKQLEKNIFLGEYKERVIAALTKEEVEEKGVYKEIIQALKTKEAKNLKIARDIEFSKIKDYVAEAEKIGINYQLVDGLSYSGNIGLVVSADDALENPVENPIIKSVPERFREKGLADIYYESMGEKICEFHKNVIHDELPEFESKYRDITLIDRVLGVKCPIDEKLGGKKRG</sequence>
<dbReference type="KEGG" id="str:Sterm_3086"/>
<dbReference type="Pfam" id="PF07997">
    <property type="entry name" value="DUF1694"/>
    <property type="match status" value="1"/>
</dbReference>
<dbReference type="InterPro" id="IPR012543">
    <property type="entry name" value="DUF1694"/>
</dbReference>
<name>D1AP94_SEBTE</name>
<dbReference type="AlphaFoldDB" id="D1AP94"/>
<reference evidence="2" key="1">
    <citation type="submission" date="2009-09" db="EMBL/GenBank/DDBJ databases">
        <title>The complete chromosome of Sebaldella termitidis ATCC 33386.</title>
        <authorList>
            <consortium name="US DOE Joint Genome Institute (JGI-PGF)"/>
            <person name="Lucas S."/>
            <person name="Copeland A."/>
            <person name="Lapidus A."/>
            <person name="Glavina del Rio T."/>
            <person name="Dalin E."/>
            <person name="Tice H."/>
            <person name="Bruce D."/>
            <person name="Goodwin L."/>
            <person name="Pitluck S."/>
            <person name="Kyrpides N."/>
            <person name="Mavromatis K."/>
            <person name="Ivanova N."/>
            <person name="Mikhailova N."/>
            <person name="Sims D."/>
            <person name="Meincke L."/>
            <person name="Brettin T."/>
            <person name="Detter J.C."/>
            <person name="Han C."/>
            <person name="Larimer F."/>
            <person name="Land M."/>
            <person name="Hauser L."/>
            <person name="Markowitz V."/>
            <person name="Cheng J.F."/>
            <person name="Hugenholtz P."/>
            <person name="Woyke T."/>
            <person name="Wu D."/>
            <person name="Eisen J.A."/>
        </authorList>
    </citation>
    <scope>NUCLEOTIDE SEQUENCE [LARGE SCALE GENOMIC DNA]</scope>
    <source>
        <strain evidence="2">ATCC 33386 / NCTC 11300</strain>
    </source>
</reference>
<evidence type="ECO:0008006" key="3">
    <source>
        <dbReference type="Google" id="ProtNLM"/>
    </source>
</evidence>
<gene>
    <name evidence="1" type="ordered locus">Sterm_3086</name>
</gene>
<organism evidence="1 2">
    <name type="scientific">Sebaldella termitidis (strain ATCC 33386 / NCTC 11300)</name>
    <dbReference type="NCBI Taxonomy" id="526218"/>
    <lineage>
        <taxon>Bacteria</taxon>
        <taxon>Fusobacteriati</taxon>
        <taxon>Fusobacteriota</taxon>
        <taxon>Fusobacteriia</taxon>
        <taxon>Fusobacteriales</taxon>
        <taxon>Leptotrichiaceae</taxon>
        <taxon>Sebaldella</taxon>
    </lineage>
</organism>
<dbReference type="STRING" id="526218.Sterm_3086"/>
<proteinExistence type="predicted"/>
<dbReference type="InterPro" id="IPR029064">
    <property type="entry name" value="Ribosomal_eL30-like_sf"/>
</dbReference>
<dbReference type="eggNOG" id="COG5506">
    <property type="taxonomic scope" value="Bacteria"/>
</dbReference>
<evidence type="ECO:0000313" key="1">
    <source>
        <dbReference type="EMBL" id="ACZ09928.1"/>
    </source>
</evidence>
<dbReference type="SUPFAM" id="SSF160515">
    <property type="entry name" value="YueI-like"/>
    <property type="match status" value="1"/>
</dbReference>
<protein>
    <recommendedName>
        <fullName evidence="3">DUF1694 domain-containing protein</fullName>
    </recommendedName>
</protein>
<accession>D1AP94</accession>
<dbReference type="EMBL" id="CP001739">
    <property type="protein sequence ID" value="ACZ09928.1"/>
    <property type="molecule type" value="Genomic_DNA"/>
</dbReference>
<keyword evidence="2" id="KW-1185">Reference proteome</keyword>
<evidence type="ECO:0000313" key="2">
    <source>
        <dbReference type="Proteomes" id="UP000000845"/>
    </source>
</evidence>
<dbReference type="HOGENOM" id="CLU_119505_0_0_0"/>
<reference evidence="1 2" key="2">
    <citation type="journal article" date="2010" name="Stand. Genomic Sci.">
        <title>Complete genome sequence of Sebaldella termitidis type strain (NCTC 11300).</title>
        <authorList>
            <person name="Harmon-Smith M."/>
            <person name="Celia L."/>
            <person name="Chertkov O."/>
            <person name="Lapidus A."/>
            <person name="Copeland A."/>
            <person name="Glavina Del Rio T."/>
            <person name="Nolan M."/>
            <person name="Lucas S."/>
            <person name="Tice H."/>
            <person name="Cheng J.F."/>
            <person name="Han C."/>
            <person name="Detter J.C."/>
            <person name="Bruce D."/>
            <person name="Goodwin L."/>
            <person name="Pitluck S."/>
            <person name="Pati A."/>
            <person name="Liolios K."/>
            <person name="Ivanova N."/>
            <person name="Mavromatis K."/>
            <person name="Mikhailova N."/>
            <person name="Chen A."/>
            <person name="Palaniappan K."/>
            <person name="Land M."/>
            <person name="Hauser L."/>
            <person name="Chang Y.J."/>
            <person name="Jeffries C.D."/>
            <person name="Brettin T."/>
            <person name="Goker M."/>
            <person name="Beck B."/>
            <person name="Bristow J."/>
            <person name="Eisen J.A."/>
            <person name="Markowitz V."/>
            <person name="Hugenholtz P."/>
            <person name="Kyrpides N.C."/>
            <person name="Klenk H.P."/>
            <person name="Chen F."/>
        </authorList>
    </citation>
    <scope>NUCLEOTIDE SEQUENCE [LARGE SCALE GENOMIC DNA]</scope>
    <source>
        <strain evidence="2">ATCC 33386 / NCTC 11300</strain>
    </source>
</reference>